<sequence>MKKRLIASLVSLSMAFAAFTPMAFAAPKPELTQKEGHIIEIGKDEFSKKLLRSLPTMDQYIKLGEDKMEIDPAAKDVVDIDVYNHYQKGVDNINGALRDGSLIIRNGQITASPIQTIQPLWFANTYWWGVAITFDDEETKHQVYALTQTSNAAAALAVIAGTVPGGQAAAVLTALEAIGISALATALDYNNKGNGCTINIHWLPVPWVNVTSNS</sequence>
<dbReference type="RefSeq" id="WP_119792369.1">
    <property type="nucleotide sequence ID" value="NZ_QYZD01000004.1"/>
</dbReference>
<dbReference type="Proteomes" id="UP000266177">
    <property type="component" value="Unassembled WGS sequence"/>
</dbReference>
<comment type="caution">
    <text evidence="2">The sequence shown here is derived from an EMBL/GenBank/DDBJ whole genome shotgun (WGS) entry which is preliminary data.</text>
</comment>
<organism evidence="2 3">
    <name type="scientific">Paenibacillus thiaminolyticus</name>
    <name type="common">Bacillus thiaminolyticus</name>
    <dbReference type="NCBI Taxonomy" id="49283"/>
    <lineage>
        <taxon>Bacteria</taxon>
        <taxon>Bacillati</taxon>
        <taxon>Bacillota</taxon>
        <taxon>Bacilli</taxon>
        <taxon>Bacillales</taxon>
        <taxon>Paenibacillaceae</taxon>
        <taxon>Paenibacillus</taxon>
    </lineage>
</organism>
<keyword evidence="1" id="KW-0732">Signal</keyword>
<accession>A0A3A3H6I1</accession>
<protein>
    <submittedName>
        <fullName evidence="2">Uncharacterized protein</fullName>
    </submittedName>
</protein>
<dbReference type="AlphaFoldDB" id="A0A3A3H6I1"/>
<feature type="chain" id="PRO_5017350017" evidence="1">
    <location>
        <begin position="26"/>
        <end position="214"/>
    </location>
</feature>
<evidence type="ECO:0000313" key="3">
    <source>
        <dbReference type="Proteomes" id="UP000266177"/>
    </source>
</evidence>
<dbReference type="OrthoDB" id="2627637at2"/>
<evidence type="ECO:0000256" key="1">
    <source>
        <dbReference type="SAM" id="SignalP"/>
    </source>
</evidence>
<evidence type="ECO:0000313" key="2">
    <source>
        <dbReference type="EMBL" id="RJG25320.1"/>
    </source>
</evidence>
<dbReference type="EMBL" id="QYZD01000004">
    <property type="protein sequence ID" value="RJG25320.1"/>
    <property type="molecule type" value="Genomic_DNA"/>
</dbReference>
<feature type="signal peptide" evidence="1">
    <location>
        <begin position="1"/>
        <end position="25"/>
    </location>
</feature>
<reference evidence="2 3" key="1">
    <citation type="submission" date="2018-09" db="EMBL/GenBank/DDBJ databases">
        <title>Paenibacillus SK2017-BO5.</title>
        <authorList>
            <person name="Piskunova J.V."/>
            <person name="Dubiley S.A."/>
            <person name="Severinov K.V."/>
        </authorList>
    </citation>
    <scope>NUCLEOTIDE SEQUENCE [LARGE SCALE GENOMIC DNA]</scope>
    <source>
        <strain evidence="2 3">BO5</strain>
    </source>
</reference>
<gene>
    <name evidence="2" type="ORF">DQX05_07745</name>
</gene>
<proteinExistence type="predicted"/>
<name>A0A3A3H6I1_PANTH</name>